<organism evidence="1 2">
    <name type="scientific">Candidatus Thalassospirochaeta sargassi</name>
    <dbReference type="NCBI Taxonomy" id="3119039"/>
    <lineage>
        <taxon>Bacteria</taxon>
        <taxon>Pseudomonadati</taxon>
        <taxon>Spirochaetota</taxon>
        <taxon>Spirochaetia</taxon>
        <taxon>Spirochaetales</taxon>
        <taxon>Spirochaetaceae</taxon>
        <taxon>Candidatus Thalassospirochaeta</taxon>
    </lineage>
</organism>
<gene>
    <name evidence="1" type="ORF">PQJ61_07725</name>
</gene>
<dbReference type="AlphaFoldDB" id="A0AAJ1MNP5"/>
<comment type="caution">
    <text evidence="1">The sequence shown here is derived from an EMBL/GenBank/DDBJ whole genome shotgun (WGS) entry which is preliminary data.</text>
</comment>
<protein>
    <submittedName>
        <fullName evidence="1">C-GCAxxG-C-C family protein</fullName>
    </submittedName>
</protein>
<name>A0AAJ1MNP5_9SPIO</name>
<sequence length="183" mass="19785">MIENKEELIKKAYELGFEAEKAYGGCGQCTLIGILETLGIENPQLIKSTTGLAGGGGRMCDSACGGYIGGSLAMASIFGRRRSAMDADLEDKTAGYEMTVKLREDFIQRYGSVICGDIHKVEFGRNYNMWSTVEMDQFNADGAHTEKCTGVVGNAAAAAVKIILEEADKRGMSLDDIRKKSMD</sequence>
<reference evidence="1 2" key="1">
    <citation type="submission" date="2022-12" db="EMBL/GenBank/DDBJ databases">
        <title>Metagenome assembled genome from gulf of manar.</title>
        <authorList>
            <person name="Kohli P."/>
            <person name="Pk S."/>
            <person name="Venkata Ramana C."/>
            <person name="Sasikala C."/>
        </authorList>
    </citation>
    <scope>NUCLEOTIDE SEQUENCE [LARGE SCALE GENOMIC DNA]</scope>
    <source>
        <strain evidence="1">JB008</strain>
    </source>
</reference>
<dbReference type="Pfam" id="PF09719">
    <property type="entry name" value="C_GCAxxG_C_C"/>
    <property type="match status" value="1"/>
</dbReference>
<proteinExistence type="predicted"/>
<accession>A0AAJ1MNP5</accession>
<dbReference type="EMBL" id="JAQQAL010000015">
    <property type="protein sequence ID" value="MDC7226639.1"/>
    <property type="molecule type" value="Genomic_DNA"/>
</dbReference>
<evidence type="ECO:0000313" key="1">
    <source>
        <dbReference type="EMBL" id="MDC7226639.1"/>
    </source>
</evidence>
<dbReference type="Proteomes" id="UP001221217">
    <property type="component" value="Unassembled WGS sequence"/>
</dbReference>
<dbReference type="InterPro" id="IPR010181">
    <property type="entry name" value="CGCAxxGCC_motif"/>
</dbReference>
<evidence type="ECO:0000313" key="2">
    <source>
        <dbReference type="Proteomes" id="UP001221217"/>
    </source>
</evidence>